<evidence type="ECO:0000313" key="1">
    <source>
        <dbReference type="EMBL" id="MBB1254259.1"/>
    </source>
</evidence>
<dbReference type="EMBL" id="JABJWZ010000098">
    <property type="protein sequence ID" value="MBB1254259.1"/>
    <property type="molecule type" value="Genomic_DNA"/>
</dbReference>
<protein>
    <submittedName>
        <fullName evidence="1">Uncharacterized protein</fullName>
    </submittedName>
</protein>
<comment type="caution">
    <text evidence="1">The sequence shown here is derived from an EMBL/GenBank/DDBJ whole genome shotgun (WGS) entry which is preliminary data.</text>
</comment>
<evidence type="ECO:0000313" key="2">
    <source>
        <dbReference type="Proteomes" id="UP000525686"/>
    </source>
</evidence>
<dbReference type="Proteomes" id="UP000525686">
    <property type="component" value="Unassembled WGS sequence"/>
</dbReference>
<proteinExistence type="predicted"/>
<dbReference type="AlphaFoldDB" id="A0A7W3ZMT7"/>
<name>A0A7W3ZMT7_9ACTN</name>
<dbReference type="RefSeq" id="WP_181354443.1">
    <property type="nucleotide sequence ID" value="NZ_JABJWZ010000098.1"/>
</dbReference>
<accession>A0A7W3ZMT7</accession>
<gene>
    <name evidence="1" type="ORF">H3146_12900</name>
</gene>
<reference evidence="2" key="1">
    <citation type="submission" date="2020-05" db="EMBL/GenBank/DDBJ databases">
        <title>Classification of alakaliphilic streptomycetes isolated from an alkaline soil next to Lonar Crater, India and a proposal for the recognition of Streptomyces alkaliterrae sp. nov.</title>
        <authorList>
            <person name="Golinska P."/>
        </authorList>
    </citation>
    <scope>NUCLEOTIDE SEQUENCE [LARGE SCALE GENOMIC DNA]</scope>
    <source>
        <strain evidence="2">OF3</strain>
    </source>
</reference>
<sequence length="136" mass="14885">MTVVPGPEAGWERAEEYQGGKRNPAFQMSVWEYATRGFRVIGGLDVSLPDLAARLRLDVERGWCDLGTVDAAMFKVRGIDFALSRAEGNPAPDVHVWAAREQEDAEAALDVLLSSLGVGREVLTFWGDPDSGYTTQ</sequence>
<organism evidence="1 2">
    <name type="scientific">Streptomyces alkaliterrae</name>
    <dbReference type="NCBI Taxonomy" id="2213162"/>
    <lineage>
        <taxon>Bacteria</taxon>
        <taxon>Bacillati</taxon>
        <taxon>Actinomycetota</taxon>
        <taxon>Actinomycetes</taxon>
        <taxon>Kitasatosporales</taxon>
        <taxon>Streptomycetaceae</taxon>
        <taxon>Streptomyces</taxon>
    </lineage>
</organism>